<reference evidence="2" key="2">
    <citation type="submission" date="2020-12" db="EMBL/GenBank/DDBJ databases">
        <authorList>
            <person name="Kanost M."/>
        </authorList>
    </citation>
    <scope>NUCLEOTIDE SEQUENCE</scope>
</reference>
<dbReference type="AlphaFoldDB" id="A0A922CIK8"/>
<accession>A0A922CIK8</accession>
<dbReference type="PANTHER" id="PTHR33395:SF22">
    <property type="entry name" value="REVERSE TRANSCRIPTASE DOMAIN-CONTAINING PROTEIN"/>
    <property type="match status" value="1"/>
</dbReference>
<organism evidence="2 3">
    <name type="scientific">Manduca sexta</name>
    <name type="common">Tobacco hawkmoth</name>
    <name type="synonym">Tobacco hornworm</name>
    <dbReference type="NCBI Taxonomy" id="7130"/>
    <lineage>
        <taxon>Eukaryota</taxon>
        <taxon>Metazoa</taxon>
        <taxon>Ecdysozoa</taxon>
        <taxon>Arthropoda</taxon>
        <taxon>Hexapoda</taxon>
        <taxon>Insecta</taxon>
        <taxon>Pterygota</taxon>
        <taxon>Neoptera</taxon>
        <taxon>Endopterygota</taxon>
        <taxon>Lepidoptera</taxon>
        <taxon>Glossata</taxon>
        <taxon>Ditrysia</taxon>
        <taxon>Bombycoidea</taxon>
        <taxon>Sphingidae</taxon>
        <taxon>Sphinginae</taxon>
        <taxon>Sphingini</taxon>
        <taxon>Manduca</taxon>
    </lineage>
</organism>
<dbReference type="GO" id="GO:0007508">
    <property type="term" value="P:larval heart development"/>
    <property type="evidence" value="ECO:0007669"/>
    <property type="project" value="TreeGrafter"/>
</dbReference>
<dbReference type="GO" id="GO:0003824">
    <property type="term" value="F:catalytic activity"/>
    <property type="evidence" value="ECO:0007669"/>
    <property type="project" value="InterPro"/>
</dbReference>
<comment type="caution">
    <text evidence="2">The sequence shown here is derived from an EMBL/GenBank/DDBJ whole genome shotgun (WGS) entry which is preliminary data.</text>
</comment>
<proteinExistence type="predicted"/>
<dbReference type="InterPro" id="IPR000477">
    <property type="entry name" value="RT_dom"/>
</dbReference>
<protein>
    <recommendedName>
        <fullName evidence="1">Reverse transcriptase domain-containing protein</fullName>
    </recommendedName>
</protein>
<dbReference type="CDD" id="cd01650">
    <property type="entry name" value="RT_nLTR_like"/>
    <property type="match status" value="1"/>
</dbReference>
<dbReference type="Pfam" id="PF03372">
    <property type="entry name" value="Exo_endo_phos"/>
    <property type="match status" value="1"/>
</dbReference>
<sequence length="794" mass="91709">MAAIKCYYQNVRGLRTKTCSVFRNVCLEDYDVIAFTETWLDDNIFSNELFDGRYLVWRRDRDYSRTAQKLGGGVLIAVKSTFTVIERTDWHSSAEDIWVSLVLKRSRPQVSYNLHICVLYLCNENLGNSYITQLNNFTNKLNQLTLKYPMDKFILMGDFNFGNDVCWTLNVDNENGELIPQIISHQHIREFFDTAQISNLSQFNGERNINGRLLDLVFSNDLVTVSECAYPLAVPVDLHHKPLIIQENFVKIHKLSEKKLQTYIYSRGDYEAIKSELDRINWNNLCLVGTLDDAVTKFYNKLYELRDKYIPLKSMKQSSYPAWYNSALIKILKEKHKYHKKFKIYGNNADYHSFSILRNRAVSIEKTCFNKYMDKIENSIVKDPKKFWSYVKSKRNSNTFPNVMHYGDVLASTGLEISNLFATYFHSTFQKPDSVVLDVNVPLSNVSSSSEITSINTINVCQSRVLKLLKSLDLSKSGGPDFIPPIFIVNCADSIVVPLCILFQRSLSEGLLPNIWKSSFVTPVFKKGNRSDITNYRPISKICLFSKVLERLVHTEVYAALQCSYGDEQHGFLKKRSTTTNLILSHDFISHGMEKCPQIDVIYTDYSKCFDLIDHKLLLDKLFLAGIHGDLYRWFSSYIDNRTQAVVLYGYTSDWIHVPSGVPQGSILGPLLFTLFISDVKNCFQHSYILLYADDMKVHKKVQNIFDTLYLQEDLNRFELYCIKNKLKLNIDKCFHITFTRRQSIIGSSYKLNNQSIAKVNSIRDLGIIQDSKLLFDQHVDNIVKKLLSLLDLS</sequence>
<evidence type="ECO:0000259" key="1">
    <source>
        <dbReference type="PROSITE" id="PS50878"/>
    </source>
</evidence>
<feature type="domain" description="Reverse transcriptase" evidence="1">
    <location>
        <begin position="505"/>
        <end position="750"/>
    </location>
</feature>
<evidence type="ECO:0000313" key="3">
    <source>
        <dbReference type="Proteomes" id="UP000791440"/>
    </source>
</evidence>
<dbReference type="EMBL" id="JH668338">
    <property type="protein sequence ID" value="KAG6446943.1"/>
    <property type="molecule type" value="Genomic_DNA"/>
</dbReference>
<reference evidence="2" key="1">
    <citation type="journal article" date="2016" name="Insect Biochem. Mol. Biol.">
        <title>Multifaceted biological insights from a draft genome sequence of the tobacco hornworm moth, Manduca sexta.</title>
        <authorList>
            <person name="Kanost M.R."/>
            <person name="Arrese E.L."/>
            <person name="Cao X."/>
            <person name="Chen Y.R."/>
            <person name="Chellapilla S."/>
            <person name="Goldsmith M.R."/>
            <person name="Grosse-Wilde E."/>
            <person name="Heckel D.G."/>
            <person name="Herndon N."/>
            <person name="Jiang H."/>
            <person name="Papanicolaou A."/>
            <person name="Qu J."/>
            <person name="Soulages J.L."/>
            <person name="Vogel H."/>
            <person name="Walters J."/>
            <person name="Waterhouse R.M."/>
            <person name="Ahn S.J."/>
            <person name="Almeida F.C."/>
            <person name="An C."/>
            <person name="Aqrawi P."/>
            <person name="Bretschneider A."/>
            <person name="Bryant W.B."/>
            <person name="Bucks S."/>
            <person name="Chao H."/>
            <person name="Chevignon G."/>
            <person name="Christen J.M."/>
            <person name="Clarke D.F."/>
            <person name="Dittmer N.T."/>
            <person name="Ferguson L.C.F."/>
            <person name="Garavelou S."/>
            <person name="Gordon K.H.J."/>
            <person name="Gunaratna R.T."/>
            <person name="Han Y."/>
            <person name="Hauser F."/>
            <person name="He Y."/>
            <person name="Heidel-Fischer H."/>
            <person name="Hirsh A."/>
            <person name="Hu Y."/>
            <person name="Jiang H."/>
            <person name="Kalra D."/>
            <person name="Klinner C."/>
            <person name="Konig C."/>
            <person name="Kovar C."/>
            <person name="Kroll A.R."/>
            <person name="Kuwar S.S."/>
            <person name="Lee S.L."/>
            <person name="Lehman R."/>
            <person name="Li K."/>
            <person name="Li Z."/>
            <person name="Liang H."/>
            <person name="Lovelace S."/>
            <person name="Lu Z."/>
            <person name="Mansfield J.H."/>
            <person name="McCulloch K.J."/>
            <person name="Mathew T."/>
            <person name="Morton B."/>
            <person name="Muzny D.M."/>
            <person name="Neunemann D."/>
            <person name="Ongeri F."/>
            <person name="Pauchet Y."/>
            <person name="Pu L.L."/>
            <person name="Pyrousis I."/>
            <person name="Rao X.J."/>
            <person name="Redding A."/>
            <person name="Roesel C."/>
            <person name="Sanchez-Gracia A."/>
            <person name="Schaack S."/>
            <person name="Shukla A."/>
            <person name="Tetreau G."/>
            <person name="Wang Y."/>
            <person name="Xiong G.H."/>
            <person name="Traut W."/>
            <person name="Walsh T.K."/>
            <person name="Worley K.C."/>
            <person name="Wu D."/>
            <person name="Wu W."/>
            <person name="Wu Y.Q."/>
            <person name="Zhang X."/>
            <person name="Zou Z."/>
            <person name="Zucker H."/>
            <person name="Briscoe A.D."/>
            <person name="Burmester T."/>
            <person name="Clem R.J."/>
            <person name="Feyereisen R."/>
            <person name="Grimmelikhuijzen C.J.P."/>
            <person name="Hamodrakas S.J."/>
            <person name="Hansson B.S."/>
            <person name="Huguet E."/>
            <person name="Jermiin L.S."/>
            <person name="Lan Q."/>
            <person name="Lehman H.K."/>
            <person name="Lorenzen M."/>
            <person name="Merzendorfer H."/>
            <person name="Michalopoulos I."/>
            <person name="Morton D.B."/>
            <person name="Muthukrishnan S."/>
            <person name="Oakeshott J.G."/>
            <person name="Palmer W."/>
            <person name="Park Y."/>
            <person name="Passarelli A.L."/>
            <person name="Rozas J."/>
            <person name="Schwartz L.M."/>
            <person name="Smith W."/>
            <person name="Southgate A."/>
            <person name="Vilcinskas A."/>
            <person name="Vogt R."/>
            <person name="Wang P."/>
            <person name="Werren J."/>
            <person name="Yu X.Q."/>
            <person name="Zhou J.J."/>
            <person name="Brown S.J."/>
            <person name="Scherer S.E."/>
            <person name="Richards S."/>
            <person name="Blissard G.W."/>
        </authorList>
    </citation>
    <scope>NUCLEOTIDE SEQUENCE</scope>
</reference>
<dbReference type="Proteomes" id="UP000791440">
    <property type="component" value="Unassembled WGS sequence"/>
</dbReference>
<dbReference type="InterPro" id="IPR005135">
    <property type="entry name" value="Endo/exonuclease/phosphatase"/>
</dbReference>
<dbReference type="PANTHER" id="PTHR33395">
    <property type="entry name" value="TRANSCRIPTASE, PUTATIVE-RELATED-RELATED"/>
    <property type="match status" value="1"/>
</dbReference>
<dbReference type="PROSITE" id="PS50878">
    <property type="entry name" value="RT_POL"/>
    <property type="match status" value="1"/>
</dbReference>
<dbReference type="GO" id="GO:0061343">
    <property type="term" value="P:cell adhesion involved in heart morphogenesis"/>
    <property type="evidence" value="ECO:0007669"/>
    <property type="project" value="TreeGrafter"/>
</dbReference>
<gene>
    <name evidence="2" type="ORF">O3G_MSEX004647</name>
</gene>
<evidence type="ECO:0000313" key="2">
    <source>
        <dbReference type="EMBL" id="KAG6446943.1"/>
    </source>
</evidence>
<dbReference type="GO" id="GO:0031012">
    <property type="term" value="C:extracellular matrix"/>
    <property type="evidence" value="ECO:0007669"/>
    <property type="project" value="TreeGrafter"/>
</dbReference>
<name>A0A922CIK8_MANSE</name>
<dbReference type="Pfam" id="PF00078">
    <property type="entry name" value="RVT_1"/>
    <property type="match status" value="1"/>
</dbReference>
<keyword evidence="3" id="KW-1185">Reference proteome</keyword>